<evidence type="ECO:0000313" key="6">
    <source>
        <dbReference type="Proteomes" id="UP001140949"/>
    </source>
</evidence>
<gene>
    <name evidence="5" type="ORF">M6B38_337625</name>
</gene>
<comment type="caution">
    <text evidence="5">The sequence shown here is derived from an EMBL/GenBank/DDBJ whole genome shotgun (WGS) entry which is preliminary data.</text>
</comment>
<keyword evidence="3" id="KW-0677">Repeat</keyword>
<feature type="compositionally biased region" description="Low complexity" evidence="4">
    <location>
        <begin position="236"/>
        <end position="254"/>
    </location>
</feature>
<dbReference type="GO" id="GO:0090110">
    <property type="term" value="P:COPII-coated vesicle cargo loading"/>
    <property type="evidence" value="ECO:0007669"/>
    <property type="project" value="TreeGrafter"/>
</dbReference>
<evidence type="ECO:0000256" key="1">
    <source>
        <dbReference type="ARBA" id="ARBA00022448"/>
    </source>
</evidence>
<keyword evidence="2" id="KW-0853">WD repeat</keyword>
<dbReference type="FunFam" id="1.20.940.10:FF:000003">
    <property type="entry name" value="Protein transport protein SEC31 homolog B"/>
    <property type="match status" value="1"/>
</dbReference>
<dbReference type="PANTHER" id="PTHR13923">
    <property type="entry name" value="SEC31-RELATED PROTEIN"/>
    <property type="match status" value="1"/>
</dbReference>
<proteinExistence type="predicted"/>
<feature type="compositionally biased region" description="Polar residues" evidence="4">
    <location>
        <begin position="161"/>
        <end position="175"/>
    </location>
</feature>
<keyword evidence="6" id="KW-1185">Reference proteome</keyword>
<reference evidence="5" key="1">
    <citation type="journal article" date="2023" name="GigaByte">
        <title>Genome assembly of the bearded iris, Iris pallida Lam.</title>
        <authorList>
            <person name="Bruccoleri R.E."/>
            <person name="Oakeley E.J."/>
            <person name="Faust A.M.E."/>
            <person name="Altorfer M."/>
            <person name="Dessus-Babus S."/>
            <person name="Burckhardt D."/>
            <person name="Oertli M."/>
            <person name="Naumann U."/>
            <person name="Petersen F."/>
            <person name="Wong J."/>
        </authorList>
    </citation>
    <scope>NUCLEOTIDE SEQUENCE</scope>
    <source>
        <strain evidence="5">GSM-AAB239-AS_SAM_17_03QT</strain>
    </source>
</reference>
<feature type="region of interest" description="Disordered" evidence="4">
    <location>
        <begin position="128"/>
        <end position="268"/>
    </location>
</feature>
<reference evidence="5" key="2">
    <citation type="submission" date="2023-04" db="EMBL/GenBank/DDBJ databases">
        <authorList>
            <person name="Bruccoleri R.E."/>
            <person name="Oakeley E.J."/>
            <person name="Faust A.-M."/>
            <person name="Dessus-Babus S."/>
            <person name="Altorfer M."/>
            <person name="Burckhardt D."/>
            <person name="Oertli M."/>
            <person name="Naumann U."/>
            <person name="Petersen F."/>
            <person name="Wong J."/>
        </authorList>
    </citation>
    <scope>NUCLEOTIDE SEQUENCE</scope>
    <source>
        <strain evidence="5">GSM-AAB239-AS_SAM_17_03QT</strain>
        <tissue evidence="5">Leaf</tissue>
    </source>
</reference>
<dbReference type="Proteomes" id="UP001140949">
    <property type="component" value="Unassembled WGS sequence"/>
</dbReference>
<dbReference type="PANTHER" id="PTHR13923:SF11">
    <property type="entry name" value="SECRETORY 31, ISOFORM D"/>
    <property type="match status" value="1"/>
</dbReference>
<dbReference type="GO" id="GO:0070971">
    <property type="term" value="C:endoplasmic reticulum exit site"/>
    <property type="evidence" value="ECO:0007669"/>
    <property type="project" value="TreeGrafter"/>
</dbReference>
<dbReference type="InterPro" id="IPR040251">
    <property type="entry name" value="SEC31-like"/>
</dbReference>
<organism evidence="5 6">
    <name type="scientific">Iris pallida</name>
    <name type="common">Sweet iris</name>
    <dbReference type="NCBI Taxonomy" id="29817"/>
    <lineage>
        <taxon>Eukaryota</taxon>
        <taxon>Viridiplantae</taxon>
        <taxon>Streptophyta</taxon>
        <taxon>Embryophyta</taxon>
        <taxon>Tracheophyta</taxon>
        <taxon>Spermatophyta</taxon>
        <taxon>Magnoliopsida</taxon>
        <taxon>Liliopsida</taxon>
        <taxon>Asparagales</taxon>
        <taxon>Iridaceae</taxon>
        <taxon>Iridoideae</taxon>
        <taxon>Irideae</taxon>
        <taxon>Iris</taxon>
    </lineage>
</organism>
<keyword evidence="1" id="KW-0813">Transport</keyword>
<feature type="compositionally biased region" description="Pro residues" evidence="4">
    <location>
        <begin position="200"/>
        <end position="215"/>
    </location>
</feature>
<evidence type="ECO:0000256" key="3">
    <source>
        <dbReference type="ARBA" id="ARBA00022737"/>
    </source>
</evidence>
<accession>A0AAX6GZT1</accession>
<dbReference type="GO" id="GO:0007029">
    <property type="term" value="P:endoplasmic reticulum organization"/>
    <property type="evidence" value="ECO:0007669"/>
    <property type="project" value="TreeGrafter"/>
</dbReference>
<dbReference type="AlphaFoldDB" id="A0AAX6GZT1"/>
<evidence type="ECO:0000256" key="4">
    <source>
        <dbReference type="SAM" id="MobiDB-lite"/>
    </source>
</evidence>
<evidence type="ECO:0000256" key="2">
    <source>
        <dbReference type="ARBA" id="ARBA00022574"/>
    </source>
</evidence>
<name>A0AAX6GZT1_IRIPA</name>
<evidence type="ECO:0000313" key="5">
    <source>
        <dbReference type="EMBL" id="KAJ6834072.1"/>
    </source>
</evidence>
<protein>
    <submittedName>
        <fullName evidence="5">Protein transport protein SEC31-like protein B</fullName>
    </submittedName>
</protein>
<dbReference type="GO" id="GO:0030127">
    <property type="term" value="C:COPII vesicle coat"/>
    <property type="evidence" value="ECO:0007669"/>
    <property type="project" value="TreeGrafter"/>
</dbReference>
<dbReference type="Gene3D" id="1.20.940.10">
    <property type="entry name" value="Functional domain of the splicing factor Prp18"/>
    <property type="match status" value="1"/>
</dbReference>
<sequence length="380" mass="41999">MSLLSCAIAFHFLQQRKKYPKLCHMITVYHKLNLHMAQRFLVLALLTIHNNIIRHDLRKYSHNNHSLMVHMVKVINNLWARMEDINQYNSLHINQYNPAYQPVQQPAYQPVQQPAYQPVQPHMFVPSQAHPAPQQNFAPPPVPAQPTVKTFTPATPPTLRNVKQYQQPSLGSQLYSGAGNHMYQSGPPSHAPHGLGTSPVGPPVTAPNFPQPMAPAQPSKSFMPANPGFVPRPGISPAQPSSPTQPAQMQTVAPAAPPPTVQTVDTSNVPGELKPIIATLTRLYHETSEALGGPRANPSKKREIEDNSKKIGSLFAKLNSGDISPTAASRLGQLCQSLDSGNFVDALHQQVLLTTSDWDECNFWLAALKRMIKTRQNVRI</sequence>
<dbReference type="GO" id="GO:0005198">
    <property type="term" value="F:structural molecule activity"/>
    <property type="evidence" value="ECO:0007669"/>
    <property type="project" value="TreeGrafter"/>
</dbReference>
<dbReference type="EMBL" id="JANAVB010014752">
    <property type="protein sequence ID" value="KAJ6834072.1"/>
    <property type="molecule type" value="Genomic_DNA"/>
</dbReference>